<comment type="caution">
    <text evidence="1">The sequence shown here is derived from an EMBL/GenBank/DDBJ whole genome shotgun (WGS) entry which is preliminary data.</text>
</comment>
<accession>A0ABW4JKY1</accession>
<reference evidence="2" key="1">
    <citation type="journal article" date="2019" name="Int. J. Syst. Evol. Microbiol.">
        <title>The Global Catalogue of Microorganisms (GCM) 10K type strain sequencing project: providing services to taxonomists for standard genome sequencing and annotation.</title>
        <authorList>
            <consortium name="The Broad Institute Genomics Platform"/>
            <consortium name="The Broad Institute Genome Sequencing Center for Infectious Disease"/>
            <person name="Wu L."/>
            <person name="Ma J."/>
        </authorList>
    </citation>
    <scope>NUCLEOTIDE SEQUENCE [LARGE SCALE GENOMIC DNA]</scope>
    <source>
        <strain evidence="2">CGMCC 1.12286</strain>
    </source>
</reference>
<proteinExistence type="predicted"/>
<gene>
    <name evidence="1" type="ORF">ACFSB2_20245</name>
</gene>
<keyword evidence="2" id="KW-1185">Reference proteome</keyword>
<evidence type="ECO:0000313" key="2">
    <source>
        <dbReference type="Proteomes" id="UP001597079"/>
    </source>
</evidence>
<dbReference type="Proteomes" id="UP001597079">
    <property type="component" value="Unassembled WGS sequence"/>
</dbReference>
<sequence length="63" mass="7061">MQPLDTKGMQFVYQARLENAANNRRGHAVVNPSNNFFRKMLNGFTAASARNGKSHKLSNRPIS</sequence>
<dbReference type="RefSeq" id="WP_377944919.1">
    <property type="nucleotide sequence ID" value="NZ_JBHUCX010000083.1"/>
</dbReference>
<evidence type="ECO:0000313" key="1">
    <source>
        <dbReference type="EMBL" id="MFD1677009.1"/>
    </source>
</evidence>
<name>A0ABW4JKY1_9BACL</name>
<protein>
    <submittedName>
        <fullName evidence="1">Uncharacterized protein</fullName>
    </submittedName>
</protein>
<organism evidence="1 2">
    <name type="scientific">Alicyclobacillus fodiniaquatilis</name>
    <dbReference type="NCBI Taxonomy" id="1661150"/>
    <lineage>
        <taxon>Bacteria</taxon>
        <taxon>Bacillati</taxon>
        <taxon>Bacillota</taxon>
        <taxon>Bacilli</taxon>
        <taxon>Bacillales</taxon>
        <taxon>Alicyclobacillaceae</taxon>
        <taxon>Alicyclobacillus</taxon>
    </lineage>
</organism>
<dbReference type="EMBL" id="JBHUCX010000083">
    <property type="protein sequence ID" value="MFD1677009.1"/>
    <property type="molecule type" value="Genomic_DNA"/>
</dbReference>